<sequence>MHIHFIRMPRRLKALHIRQVSYLPLPNNSSQSPYNEGILFKSSRETTTFSQSQTLAASKKLSSFTLPAGNYEFAFEIPLKGKFIETITGPNHDYHSYQVYGVIERNWSKDFIVSQPIRIYKSFELEQDDIWLPTPALIENQWHEKVQYTVSIPDVNIPFGSTFPVEFWMAPMAKGLKLGAITIEVREKHNLKIAASAAYSAHCGVNFFTSAEEYTIFSERYDAGNYVMLGSELLNVEWRVEKTVCLPRGFEACTQSVDSKNINICHMLAFTIELHNENGSLSKIQGTFPINIFMSPRTISKNAVVHILDLQQFQADRNAGPPLYGNHIADLLLSENPHTYEYHAGGPTITPLDTSSVEYRELCSVPSYETAMNTTRAI</sequence>
<dbReference type="OrthoDB" id="2333384at2759"/>
<proteinExistence type="inferred from homology"/>
<reference evidence="3 4" key="1">
    <citation type="submission" date="2019-08" db="EMBL/GenBank/DDBJ databases">
        <title>The genome sequence of a newly discovered highly antifungal drug resistant Aspergillus species, Aspergillus tanneri NIH 1004.</title>
        <authorList>
            <person name="Mounaud S."/>
            <person name="Singh I."/>
            <person name="Joardar V."/>
            <person name="Pakala S."/>
            <person name="Pakala S."/>
            <person name="Venepally P."/>
            <person name="Chung J.K."/>
            <person name="Losada L."/>
            <person name="Nierman W.C."/>
        </authorList>
    </citation>
    <scope>NUCLEOTIDE SEQUENCE [LARGE SCALE GENOMIC DNA]</scope>
    <source>
        <strain evidence="3 4">NIH1004</strain>
    </source>
</reference>
<dbReference type="Pfam" id="PF02752">
    <property type="entry name" value="Arrestin_C"/>
    <property type="match status" value="1"/>
</dbReference>
<dbReference type="VEuPathDB" id="FungiDB:EYZ11_009141"/>
<dbReference type="GO" id="GO:0005886">
    <property type="term" value="C:plasma membrane"/>
    <property type="evidence" value="ECO:0007669"/>
    <property type="project" value="TreeGrafter"/>
</dbReference>
<dbReference type="GO" id="GO:0005829">
    <property type="term" value="C:cytosol"/>
    <property type="evidence" value="ECO:0007669"/>
    <property type="project" value="TreeGrafter"/>
</dbReference>
<dbReference type="GO" id="GO:0070086">
    <property type="term" value="P:ubiquitin-dependent endocytosis"/>
    <property type="evidence" value="ECO:0007669"/>
    <property type="project" value="TreeGrafter"/>
</dbReference>
<dbReference type="InterPro" id="IPR011022">
    <property type="entry name" value="Arrestin_C-like"/>
</dbReference>
<gene>
    <name evidence="3" type="ORF">ATNIH1004_008138</name>
</gene>
<dbReference type="PANTHER" id="PTHR11188:SF17">
    <property type="entry name" value="FI21816P1"/>
    <property type="match status" value="1"/>
</dbReference>
<organism evidence="3 4">
    <name type="scientific">Aspergillus tanneri</name>
    <dbReference type="NCBI Taxonomy" id="1220188"/>
    <lineage>
        <taxon>Eukaryota</taxon>
        <taxon>Fungi</taxon>
        <taxon>Dikarya</taxon>
        <taxon>Ascomycota</taxon>
        <taxon>Pezizomycotina</taxon>
        <taxon>Eurotiomycetes</taxon>
        <taxon>Eurotiomycetidae</taxon>
        <taxon>Eurotiales</taxon>
        <taxon>Aspergillaceae</taxon>
        <taxon>Aspergillus</taxon>
        <taxon>Aspergillus subgen. Circumdati</taxon>
    </lineage>
</organism>
<evidence type="ECO:0000259" key="2">
    <source>
        <dbReference type="Pfam" id="PF02752"/>
    </source>
</evidence>
<dbReference type="PANTHER" id="PTHR11188">
    <property type="entry name" value="ARRESTIN DOMAIN CONTAINING PROTEIN"/>
    <property type="match status" value="1"/>
</dbReference>
<comment type="similarity">
    <text evidence="1">Belongs to the arrestin family.</text>
</comment>
<dbReference type="InterPro" id="IPR014752">
    <property type="entry name" value="Arrestin-like_C"/>
</dbReference>
<dbReference type="RefSeq" id="XP_033423303.1">
    <property type="nucleotide sequence ID" value="XM_033572751.1"/>
</dbReference>
<dbReference type="GO" id="GO:0031625">
    <property type="term" value="F:ubiquitin protein ligase binding"/>
    <property type="evidence" value="ECO:0007669"/>
    <property type="project" value="TreeGrafter"/>
</dbReference>
<evidence type="ECO:0000313" key="4">
    <source>
        <dbReference type="Proteomes" id="UP000324241"/>
    </source>
</evidence>
<dbReference type="Gene3D" id="2.60.40.640">
    <property type="match status" value="1"/>
</dbReference>
<name>A0A5M9MA76_9EURO</name>
<dbReference type="GeneID" id="54330840"/>
<comment type="caution">
    <text evidence="3">The sequence shown here is derived from an EMBL/GenBank/DDBJ whole genome shotgun (WGS) entry which is preliminary data.</text>
</comment>
<dbReference type="GO" id="GO:0030674">
    <property type="term" value="F:protein-macromolecule adaptor activity"/>
    <property type="evidence" value="ECO:0007669"/>
    <property type="project" value="TreeGrafter"/>
</dbReference>
<protein>
    <recommendedName>
        <fullName evidence="2">Arrestin C-terminal-like domain-containing protein</fullName>
    </recommendedName>
</protein>
<dbReference type="InterPro" id="IPR050357">
    <property type="entry name" value="Arrestin_domain-protein"/>
</dbReference>
<accession>A0A5M9MA76</accession>
<dbReference type="Proteomes" id="UP000324241">
    <property type="component" value="Unassembled WGS sequence"/>
</dbReference>
<evidence type="ECO:0000313" key="3">
    <source>
        <dbReference type="EMBL" id="KAA8643942.1"/>
    </source>
</evidence>
<feature type="domain" description="Arrestin C-terminal-like" evidence="2">
    <location>
        <begin position="142"/>
        <end position="296"/>
    </location>
</feature>
<evidence type="ECO:0000256" key="1">
    <source>
        <dbReference type="ARBA" id="ARBA00005298"/>
    </source>
</evidence>
<dbReference type="EMBL" id="QUQM01000006">
    <property type="protein sequence ID" value="KAA8643942.1"/>
    <property type="molecule type" value="Genomic_DNA"/>
</dbReference>
<dbReference type="AlphaFoldDB" id="A0A5M9MA76"/>